<organism evidence="1 2">
    <name type="scientific">Desulfitobacterium hafniense</name>
    <name type="common">Desulfitobacterium frappieri</name>
    <dbReference type="NCBI Taxonomy" id="49338"/>
    <lineage>
        <taxon>Bacteria</taxon>
        <taxon>Bacillati</taxon>
        <taxon>Bacillota</taxon>
        <taxon>Clostridia</taxon>
        <taxon>Eubacteriales</taxon>
        <taxon>Desulfitobacteriaceae</taxon>
        <taxon>Desulfitobacterium</taxon>
    </lineage>
</organism>
<dbReference type="RefSeq" id="WP_058490923.1">
    <property type="nucleotide sequence ID" value="NZ_LOCK01000014.1"/>
</dbReference>
<name>A0A0W1JLC6_DESHA</name>
<gene>
    <name evidence="1" type="ORF">AT727_19080</name>
</gene>
<comment type="caution">
    <text evidence="1">The sequence shown here is derived from an EMBL/GenBank/DDBJ whole genome shotgun (WGS) entry which is preliminary data.</text>
</comment>
<evidence type="ECO:0000313" key="1">
    <source>
        <dbReference type="EMBL" id="KTE92459.1"/>
    </source>
</evidence>
<reference evidence="1 2" key="1">
    <citation type="submission" date="2015-12" db="EMBL/GenBank/DDBJ databases">
        <title>Draft Genome Sequence of Desulfitobacterium hafniense Strain DH, a Sulfate-reducing Bacterium Isolated from Paddy Soils.</title>
        <authorList>
            <person name="Bao P."/>
            <person name="Zhang X."/>
            <person name="Li G."/>
        </authorList>
    </citation>
    <scope>NUCLEOTIDE SEQUENCE [LARGE SCALE GENOMIC DNA]</scope>
    <source>
        <strain evidence="1 2">DH</strain>
    </source>
</reference>
<dbReference type="EMBL" id="LOCK01000014">
    <property type="protein sequence ID" value="KTE92459.1"/>
    <property type="molecule type" value="Genomic_DNA"/>
</dbReference>
<dbReference type="Proteomes" id="UP000054623">
    <property type="component" value="Unassembled WGS sequence"/>
</dbReference>
<evidence type="ECO:0008006" key="3">
    <source>
        <dbReference type="Google" id="ProtNLM"/>
    </source>
</evidence>
<dbReference type="AlphaFoldDB" id="A0A0W1JLC6"/>
<sequence length="133" mass="14842">MEGRGGISNALTHELTHVTLNQAGIASELPLWLNEGTAWFAGLAAQAMVNPFQAEVEAVVLGESVQNLAEKGKLLPLDDTEQGLYYLEAQGYLATDALIFQTFLEQTIDKDVNYSFNQTYKFRLYDYEKSFNP</sequence>
<proteinExistence type="predicted"/>
<accession>A0A0W1JLC6</accession>
<evidence type="ECO:0000313" key="2">
    <source>
        <dbReference type="Proteomes" id="UP000054623"/>
    </source>
</evidence>
<dbReference type="OrthoDB" id="2379112at2"/>
<protein>
    <recommendedName>
        <fullName evidence="3">Peptidase MA-like domain-containing protein</fullName>
    </recommendedName>
</protein>